<dbReference type="RefSeq" id="XP_005185664.3">
    <property type="nucleotide sequence ID" value="XM_005185607.4"/>
</dbReference>
<dbReference type="EC" id="3.2.1.20" evidence="3"/>
<dbReference type="Pfam" id="PF00128">
    <property type="entry name" value="Alpha-amylase"/>
    <property type="match status" value="1"/>
</dbReference>
<feature type="domain" description="Glycosyl hydrolase family 13 catalytic" evidence="8">
    <location>
        <begin position="45"/>
        <end position="443"/>
    </location>
</feature>
<reference evidence="10" key="1">
    <citation type="submission" date="2025-08" db="UniProtKB">
        <authorList>
            <consortium name="RefSeq"/>
        </authorList>
    </citation>
    <scope>IDENTIFICATION</scope>
    <source>
        <strain evidence="10">Aabys</strain>
        <tissue evidence="10">Whole body</tissue>
    </source>
</reference>
<dbReference type="VEuPathDB" id="VectorBase:MDOMA2_009060"/>
<feature type="signal peptide" evidence="7">
    <location>
        <begin position="1"/>
        <end position="24"/>
    </location>
</feature>
<dbReference type="Proteomes" id="UP001652621">
    <property type="component" value="Unplaced"/>
</dbReference>
<evidence type="ECO:0000256" key="2">
    <source>
        <dbReference type="ARBA" id="ARBA00008061"/>
    </source>
</evidence>
<dbReference type="CDD" id="cd11328">
    <property type="entry name" value="AmyAc_maltase"/>
    <property type="match status" value="1"/>
</dbReference>
<evidence type="ECO:0000256" key="6">
    <source>
        <dbReference type="ARBA" id="ARBA00023295"/>
    </source>
</evidence>
<dbReference type="GeneID" id="101894876"/>
<protein>
    <recommendedName>
        <fullName evidence="3">alpha-glucosidase</fullName>
        <ecNumber evidence="3">3.2.1.20</ecNumber>
    </recommendedName>
</protein>
<dbReference type="FunFam" id="3.90.400.10:FF:000001">
    <property type="entry name" value="Maltase A3, isoform A"/>
    <property type="match status" value="1"/>
</dbReference>
<dbReference type="PANTHER" id="PTHR10357:SF234">
    <property type="entry name" value="MALTASE A2-RELATED"/>
    <property type="match status" value="1"/>
</dbReference>
<dbReference type="InterPro" id="IPR017853">
    <property type="entry name" value="GH"/>
</dbReference>
<dbReference type="InterPro" id="IPR013780">
    <property type="entry name" value="Glyco_hydro_b"/>
</dbReference>
<keyword evidence="4 7" id="KW-0732">Signal</keyword>
<feature type="chain" id="PRO_5039904007" description="alpha-glucosidase" evidence="7">
    <location>
        <begin position="25"/>
        <end position="591"/>
    </location>
</feature>
<dbReference type="KEGG" id="mde:101894876"/>
<sequence length="591" mass="67166">MFQRLVVRYIIAALLALMAGPSQQCKDPTVAEVTKEWWQTAQFYQIYPRSFKDSDGDGIGDLKGITSKLEYLKDIGVTAAWLSPIFASPMVDFGYDISNFFEIQPEYGTLDDFRELIAKAKELDLKIILDFVPNHSSNESEWFKKSVNRERGYEDFYVWANAKTDEKGQRQPPSNWLQSFRGSAWEWNDQRQQYYLHQFTVQQPDLNYRNPAVVEQMKRVLRYWLDQGVAGFRIDAVPVLFEVEPNADGIYPDEEVSGVTTDKEDRTYLKTDLIENQPETIDMVYQWRRVMDDHQRIHGGDTRVLLIETYAPAWFTMQMYGNSSTEGAHLPFNFNLITEVDTDFTAADVQKAVDDWLSQMPAGRTANWVTGNHDRRRAASRYGQRNIDAMNMLVMLLPGASVTYQGEELGMTDGEISWEDTVDPAACNSSPEIYEKFTRDPCRTPFQWSAEKNAGFSEGSKTWLPLAGDYKTVNVAMELAADKSHLKIYKELVKMRKTSKTLQQGAYKYKALDEGVFVLKRYLSGEDTLVLVANFGEATKNANLLDNFDSTLPTSMSVVLSSSNSNKYSGIPISAKLLSLEAGEALVLKGN</sequence>
<proteinExistence type="inferred from homology"/>
<dbReference type="AlphaFoldDB" id="A0A9J7CWK2"/>
<dbReference type="Gene3D" id="3.20.20.80">
    <property type="entry name" value="Glycosidases"/>
    <property type="match status" value="1"/>
</dbReference>
<comment type="catalytic activity">
    <reaction evidence="1">
        <text>Hydrolysis of terminal, non-reducing (1-&gt;4)-linked alpha-D-glucose residues with release of alpha-D-glucose.</text>
        <dbReference type="EC" id="3.2.1.20"/>
    </reaction>
</comment>
<evidence type="ECO:0000256" key="1">
    <source>
        <dbReference type="ARBA" id="ARBA00001657"/>
    </source>
</evidence>
<dbReference type="Gene3D" id="2.60.40.1180">
    <property type="entry name" value="Golgi alpha-mannosidase II"/>
    <property type="match status" value="1"/>
</dbReference>
<evidence type="ECO:0000256" key="4">
    <source>
        <dbReference type="ARBA" id="ARBA00022729"/>
    </source>
</evidence>
<organism evidence="9 10">
    <name type="scientific">Musca domestica</name>
    <name type="common">House fly</name>
    <dbReference type="NCBI Taxonomy" id="7370"/>
    <lineage>
        <taxon>Eukaryota</taxon>
        <taxon>Metazoa</taxon>
        <taxon>Ecdysozoa</taxon>
        <taxon>Arthropoda</taxon>
        <taxon>Hexapoda</taxon>
        <taxon>Insecta</taxon>
        <taxon>Pterygota</taxon>
        <taxon>Neoptera</taxon>
        <taxon>Endopterygota</taxon>
        <taxon>Diptera</taxon>
        <taxon>Brachycera</taxon>
        <taxon>Muscomorpha</taxon>
        <taxon>Muscoidea</taxon>
        <taxon>Muscidae</taxon>
        <taxon>Musca</taxon>
    </lineage>
</organism>
<keyword evidence="6" id="KW-0378">Hydrolase</keyword>
<evidence type="ECO:0000259" key="8">
    <source>
        <dbReference type="SMART" id="SM00642"/>
    </source>
</evidence>
<evidence type="ECO:0000313" key="9">
    <source>
        <dbReference type="Proteomes" id="UP001652621"/>
    </source>
</evidence>
<comment type="similarity">
    <text evidence="2">Belongs to the glycosyl hydrolase 13 family.</text>
</comment>
<dbReference type="InterPro" id="IPR045857">
    <property type="entry name" value="O16G_dom_2"/>
</dbReference>
<evidence type="ECO:0000313" key="10">
    <source>
        <dbReference type="RefSeq" id="XP_005185664.3"/>
    </source>
</evidence>
<keyword evidence="6" id="KW-0326">Glycosidase</keyword>
<accession>A0A9J7CWK2</accession>
<keyword evidence="9" id="KW-1185">Reference proteome</keyword>
<evidence type="ECO:0000256" key="7">
    <source>
        <dbReference type="SAM" id="SignalP"/>
    </source>
</evidence>
<dbReference type="GO" id="GO:0004558">
    <property type="term" value="F:alpha-1,4-glucosidase activity"/>
    <property type="evidence" value="ECO:0007669"/>
    <property type="project" value="UniProtKB-EC"/>
</dbReference>
<dbReference type="PANTHER" id="PTHR10357">
    <property type="entry name" value="ALPHA-AMYLASE FAMILY MEMBER"/>
    <property type="match status" value="1"/>
</dbReference>
<gene>
    <name evidence="10" type="primary">LOC101894876</name>
</gene>
<evidence type="ECO:0000256" key="3">
    <source>
        <dbReference type="ARBA" id="ARBA00012741"/>
    </source>
</evidence>
<name>A0A9J7CWK2_MUSDO</name>
<dbReference type="SMART" id="SM00642">
    <property type="entry name" value="Aamy"/>
    <property type="match status" value="1"/>
</dbReference>
<keyword evidence="5" id="KW-0325">Glycoprotein</keyword>
<dbReference type="OrthoDB" id="1740265at2759"/>
<dbReference type="SUPFAM" id="SSF51445">
    <property type="entry name" value="(Trans)glycosidases"/>
    <property type="match status" value="1"/>
</dbReference>
<evidence type="ECO:0000256" key="5">
    <source>
        <dbReference type="ARBA" id="ARBA00023180"/>
    </source>
</evidence>
<dbReference type="Gene3D" id="3.90.400.10">
    <property type="entry name" value="Oligo-1,6-glucosidase, Domain 2"/>
    <property type="match status" value="1"/>
</dbReference>
<dbReference type="InterPro" id="IPR006047">
    <property type="entry name" value="GH13_cat_dom"/>
</dbReference>
<dbReference type="GO" id="GO:0005975">
    <property type="term" value="P:carbohydrate metabolic process"/>
    <property type="evidence" value="ECO:0007669"/>
    <property type="project" value="InterPro"/>
</dbReference>